<protein>
    <submittedName>
        <fullName evidence="1">Cytochrome b-c1 complex subunit 2, mitochondrial</fullName>
    </submittedName>
</protein>
<gene>
    <name evidence="1" type="ORF">J0S82_004168</name>
</gene>
<dbReference type="InterPro" id="IPR011249">
    <property type="entry name" value="Metalloenz_LuxS/M16"/>
</dbReference>
<dbReference type="AlphaFoldDB" id="A0A8J6DUD3"/>
<dbReference type="EMBL" id="JAGFMF010011576">
    <property type="protein sequence ID" value="KAG8520205.1"/>
    <property type="molecule type" value="Genomic_DNA"/>
</dbReference>
<dbReference type="OrthoDB" id="6369905at2759"/>
<dbReference type="SUPFAM" id="SSF63411">
    <property type="entry name" value="LuxS/MPP-like metallohydrolase"/>
    <property type="match status" value="1"/>
</dbReference>
<evidence type="ECO:0000313" key="1">
    <source>
        <dbReference type="EMBL" id="KAG8520205.1"/>
    </source>
</evidence>
<dbReference type="Proteomes" id="UP000700334">
    <property type="component" value="Unassembled WGS sequence"/>
</dbReference>
<organism evidence="1 2">
    <name type="scientific">Galemys pyrenaicus</name>
    <name type="common">Iberian desman</name>
    <name type="synonym">Pyrenean desman</name>
    <dbReference type="NCBI Taxonomy" id="202257"/>
    <lineage>
        <taxon>Eukaryota</taxon>
        <taxon>Metazoa</taxon>
        <taxon>Chordata</taxon>
        <taxon>Craniata</taxon>
        <taxon>Vertebrata</taxon>
        <taxon>Euteleostomi</taxon>
        <taxon>Mammalia</taxon>
        <taxon>Eutheria</taxon>
        <taxon>Laurasiatheria</taxon>
        <taxon>Eulipotyphla</taxon>
        <taxon>Talpidae</taxon>
        <taxon>Galemys</taxon>
    </lineage>
</organism>
<name>A0A8J6DUD3_GALPY</name>
<accession>A0A8J6DUD3</accession>
<comment type="caution">
    <text evidence="1">The sequence shown here is derived from an EMBL/GenBank/DDBJ whole genome shotgun (WGS) entry which is preliminary data.</text>
</comment>
<dbReference type="GO" id="GO:0046872">
    <property type="term" value="F:metal ion binding"/>
    <property type="evidence" value="ECO:0007669"/>
    <property type="project" value="InterPro"/>
</dbReference>
<dbReference type="Gene3D" id="3.30.830.10">
    <property type="entry name" value="Metalloenzyme, LuxS/M16 peptidase-like"/>
    <property type="match status" value="1"/>
</dbReference>
<sequence length="97" mass="9972">MVRSQCSRLSGLRDDEGCSAVPMFAKAAAAGDVIKAVYNQVETIAQGNLSSTDVLAAKNKLKAERLVSVESSGGFLDEIGSQAPVAGSYAPPSTVVL</sequence>
<proteinExistence type="predicted"/>
<reference evidence="1" key="1">
    <citation type="journal article" date="2021" name="Evol. Appl.">
        <title>The genome of the Pyrenean desman and the effects of bottlenecks and inbreeding on the genomic landscape of an endangered species.</title>
        <authorList>
            <person name="Escoda L."/>
            <person name="Castresana J."/>
        </authorList>
    </citation>
    <scope>NUCLEOTIDE SEQUENCE</scope>
    <source>
        <strain evidence="1">IBE-C5619</strain>
    </source>
</reference>
<evidence type="ECO:0000313" key="2">
    <source>
        <dbReference type="Proteomes" id="UP000700334"/>
    </source>
</evidence>
<keyword evidence="2" id="KW-1185">Reference proteome</keyword>